<dbReference type="Proteomes" id="UP001515943">
    <property type="component" value="Unassembled WGS sequence"/>
</dbReference>
<evidence type="ECO:0000313" key="3">
    <source>
        <dbReference type="Proteomes" id="UP001515943"/>
    </source>
</evidence>
<gene>
    <name evidence="2" type="ORF">FXN61_09675</name>
</gene>
<name>A0ABX1FE20_9PSEU</name>
<comment type="caution">
    <text evidence="2">The sequence shown here is derived from an EMBL/GenBank/DDBJ whole genome shotgun (WGS) entry which is preliminary data.</text>
</comment>
<keyword evidence="3" id="KW-1185">Reference proteome</keyword>
<evidence type="ECO:0000313" key="2">
    <source>
        <dbReference type="EMBL" id="NKE57087.1"/>
    </source>
</evidence>
<dbReference type="Pfam" id="PF14025">
    <property type="entry name" value="DUF4241"/>
    <property type="match status" value="1"/>
</dbReference>
<dbReference type="RefSeq" id="WP_167972438.1">
    <property type="nucleotide sequence ID" value="NZ_VSRL01000025.1"/>
</dbReference>
<dbReference type="InterPro" id="IPR025335">
    <property type="entry name" value="DUF4241"/>
</dbReference>
<dbReference type="InterPro" id="IPR006311">
    <property type="entry name" value="TAT_signal"/>
</dbReference>
<dbReference type="EMBL" id="VSRL01000025">
    <property type="protein sequence ID" value="NKE57087.1"/>
    <property type="molecule type" value="Genomic_DNA"/>
</dbReference>
<protein>
    <submittedName>
        <fullName evidence="2">DUF4241 domain-containing protein</fullName>
    </submittedName>
</protein>
<reference evidence="2 3" key="1">
    <citation type="submission" date="2019-08" db="EMBL/GenBank/DDBJ databases">
        <title>Lentzea from Indian Himalayas.</title>
        <authorList>
            <person name="Mandal S."/>
            <person name="Mallick Gupta A."/>
            <person name="Maiti P.K."/>
            <person name="Sarkar J."/>
            <person name="Mandal S."/>
        </authorList>
    </citation>
    <scope>NUCLEOTIDE SEQUENCE [LARGE SCALE GENOMIC DNA]</scope>
    <source>
        <strain evidence="2 3">PSKA42</strain>
    </source>
</reference>
<accession>A0ABX1FE20</accession>
<organism evidence="2 3">
    <name type="scientific">Lentzea indica</name>
    <dbReference type="NCBI Taxonomy" id="2604800"/>
    <lineage>
        <taxon>Bacteria</taxon>
        <taxon>Bacillati</taxon>
        <taxon>Actinomycetota</taxon>
        <taxon>Actinomycetes</taxon>
        <taxon>Pseudonocardiales</taxon>
        <taxon>Pseudonocardiaceae</taxon>
        <taxon>Lentzea</taxon>
    </lineage>
</organism>
<sequence length="457" mass="49033">MPEDRPPTRLSRRTAILSGALAASLVAAGLLAHGRSSSPHADDPLIGEDLPTVPEPAPTNEPVEVVYCAGWDSASRAPVSPMSESVARAQDAAGGQYAVVLLAGGVVRAVVEVCGSAHHAEVWFIDANGRRYRGVAYRRWPDGRLRLFEVRGWSYAEQDAPEFDGDEPTFRARVRRDATAAIKAVSVDTELSNGGKLQTSRDWTNWPEPTRPQEDIAAPEVDGWPVLAGMTGPVTVRSGPEEVPATFPWRPPHPLRPRHVTELTTDGARFRTQDGRALTVKQIPAGKIRLPSGKLLVGDPSWLDAASAPLAATAPSGEYPVDVFQVTENEAPQTTWTVACRVTVTDALVTSWHLALRDGDHELELGDGEFFGNPVDTATLALVDHTGATAFPRTDIDAAMTGKAAYHTLSAGQTDMIIVPGWSDGAFPVWLGRAEDGSLSRFVLDFRVPELATAEPG</sequence>
<dbReference type="PROSITE" id="PS51318">
    <property type="entry name" value="TAT"/>
    <property type="match status" value="1"/>
</dbReference>
<feature type="region of interest" description="Disordered" evidence="1">
    <location>
        <begin position="37"/>
        <end position="59"/>
    </location>
</feature>
<evidence type="ECO:0000256" key="1">
    <source>
        <dbReference type="SAM" id="MobiDB-lite"/>
    </source>
</evidence>
<proteinExistence type="predicted"/>